<evidence type="ECO:0000313" key="1">
    <source>
        <dbReference type="EMBL" id="KAA5544052.1"/>
    </source>
</evidence>
<dbReference type="Proteomes" id="UP000323426">
    <property type="component" value="Unassembled WGS sequence"/>
</dbReference>
<keyword evidence="2" id="KW-1185">Reference proteome</keyword>
<gene>
    <name evidence="1" type="ORF">F0145_15870</name>
</gene>
<dbReference type="AlphaFoldDB" id="A0A5M6DCJ9"/>
<dbReference type="Pfam" id="PF22283">
    <property type="entry name" value="DUF6960"/>
    <property type="match status" value="1"/>
</dbReference>
<dbReference type="RefSeq" id="WP_150089663.1">
    <property type="nucleotide sequence ID" value="NZ_VWSF01000012.1"/>
</dbReference>
<accession>A0A5M6DCJ9</accession>
<dbReference type="EMBL" id="VWSF01000012">
    <property type="protein sequence ID" value="KAA5544052.1"/>
    <property type="molecule type" value="Genomic_DNA"/>
</dbReference>
<reference evidence="1 2" key="1">
    <citation type="submission" date="2019-09" db="EMBL/GenBank/DDBJ databases">
        <title>Genome sequence and assembly of Adhaeribacter sp.</title>
        <authorList>
            <person name="Chhetri G."/>
        </authorList>
    </citation>
    <scope>NUCLEOTIDE SEQUENCE [LARGE SCALE GENOMIC DNA]</scope>
    <source>
        <strain evidence="1 2">DK36</strain>
    </source>
</reference>
<dbReference type="InterPro" id="IPR053804">
    <property type="entry name" value="DUF6960"/>
</dbReference>
<organism evidence="1 2">
    <name type="scientific">Adhaeribacter rhizoryzae</name>
    <dbReference type="NCBI Taxonomy" id="2607907"/>
    <lineage>
        <taxon>Bacteria</taxon>
        <taxon>Pseudomonadati</taxon>
        <taxon>Bacteroidota</taxon>
        <taxon>Cytophagia</taxon>
        <taxon>Cytophagales</taxon>
        <taxon>Hymenobacteraceae</taxon>
        <taxon>Adhaeribacter</taxon>
    </lineage>
</organism>
<evidence type="ECO:0000313" key="2">
    <source>
        <dbReference type="Proteomes" id="UP000323426"/>
    </source>
</evidence>
<name>A0A5M6DCJ9_9BACT</name>
<proteinExistence type="predicted"/>
<comment type="caution">
    <text evidence="1">The sequence shown here is derived from an EMBL/GenBank/DDBJ whole genome shotgun (WGS) entry which is preliminary data.</text>
</comment>
<sequence>MLRKAIEFGIYPWFPAHGYSYIHPANRRDFEAINPADKVFEKIEENERWLVLQYGHKQFKVEPDLYSRVANLPFTFGDIVEEVNRTPGQLRLRGEIFNIYWHTSEDQAYFQIRQGKQEITQRFRADELRKT</sequence>
<protein>
    <submittedName>
        <fullName evidence="1">Uncharacterized protein</fullName>
    </submittedName>
</protein>